<evidence type="ECO:0000313" key="4">
    <source>
        <dbReference type="Proteomes" id="UP000487268"/>
    </source>
</evidence>
<keyword evidence="1" id="KW-0175">Coiled coil</keyword>
<sequence length="305" mass="32695">MTTTVVLVLLCLAIAGRELYLASDKRLPRAQAELRELRAQVAELTRRHEALQAKIAAPAEDPAEAPSGPPAAVPVTDEPPAVAGDPRALERVDALTDRVDRLEKDFAELAAQLDALDLDRDAQRALARSLDVVEHDIGELHAEMLDRLARSEGLATGLLLSEEGEADALLSEAYEGCAAGYGLRVRIRDQRVAKGAGGDFWGTAYHLSGRRPDELAEELFGHARDMTAPQEHPALGALLTELAQLRGGGVARIGPFTAVRTASGFLCGLLPDDAADAAEPWELAAQVRELPADLRCDLSRLRATD</sequence>
<name>A0A7K0BSR8_9ACTN</name>
<feature type="coiled-coil region" evidence="1">
    <location>
        <begin position="92"/>
        <end position="119"/>
    </location>
</feature>
<dbReference type="RefSeq" id="WP_153531997.1">
    <property type="nucleotide sequence ID" value="NZ_WEGH01000001.1"/>
</dbReference>
<accession>A0A7K0BSR8</accession>
<organism evidence="3 4">
    <name type="scientific">Actinomadura macrotermitis</name>
    <dbReference type="NCBI Taxonomy" id="2585200"/>
    <lineage>
        <taxon>Bacteria</taxon>
        <taxon>Bacillati</taxon>
        <taxon>Actinomycetota</taxon>
        <taxon>Actinomycetes</taxon>
        <taxon>Streptosporangiales</taxon>
        <taxon>Thermomonosporaceae</taxon>
        <taxon>Actinomadura</taxon>
    </lineage>
</organism>
<dbReference type="OrthoDB" id="3478996at2"/>
<evidence type="ECO:0000256" key="2">
    <source>
        <dbReference type="SAM" id="MobiDB-lite"/>
    </source>
</evidence>
<protein>
    <submittedName>
        <fullName evidence="3">Uncharacterized protein</fullName>
    </submittedName>
</protein>
<evidence type="ECO:0000256" key="1">
    <source>
        <dbReference type="SAM" id="Coils"/>
    </source>
</evidence>
<feature type="region of interest" description="Disordered" evidence="2">
    <location>
        <begin position="57"/>
        <end position="84"/>
    </location>
</feature>
<evidence type="ECO:0000313" key="3">
    <source>
        <dbReference type="EMBL" id="MQY04197.1"/>
    </source>
</evidence>
<dbReference type="Proteomes" id="UP000487268">
    <property type="component" value="Unassembled WGS sequence"/>
</dbReference>
<proteinExistence type="predicted"/>
<dbReference type="AlphaFoldDB" id="A0A7K0BSR8"/>
<feature type="coiled-coil region" evidence="1">
    <location>
        <begin position="27"/>
        <end position="54"/>
    </location>
</feature>
<gene>
    <name evidence="3" type="ORF">ACRB68_22480</name>
</gene>
<reference evidence="3 4" key="1">
    <citation type="submission" date="2019-10" db="EMBL/GenBank/DDBJ databases">
        <title>Actinomadura rubteroloni sp. nov. and Actinomadura macrotermitis sp. nov., isolated from the gut of fungus growing-termite Macrotermes natalensis.</title>
        <authorList>
            <person name="Benndorf R."/>
            <person name="Martin K."/>
            <person name="Kuefner M."/>
            <person name="De Beer W."/>
            <person name="Kaster A.-K."/>
            <person name="Vollmers J."/>
            <person name="Poulsen M."/>
            <person name="Beemelmanns C."/>
        </authorList>
    </citation>
    <scope>NUCLEOTIDE SEQUENCE [LARGE SCALE GENOMIC DNA]</scope>
    <source>
        <strain evidence="3 4">RB68</strain>
    </source>
</reference>
<keyword evidence="4" id="KW-1185">Reference proteome</keyword>
<feature type="compositionally biased region" description="Low complexity" evidence="2">
    <location>
        <begin position="57"/>
        <end position="66"/>
    </location>
</feature>
<comment type="caution">
    <text evidence="3">The sequence shown here is derived from an EMBL/GenBank/DDBJ whole genome shotgun (WGS) entry which is preliminary data.</text>
</comment>
<dbReference type="EMBL" id="WEGH01000001">
    <property type="protein sequence ID" value="MQY04197.1"/>
    <property type="molecule type" value="Genomic_DNA"/>
</dbReference>